<keyword evidence="1" id="KW-1133">Transmembrane helix</keyword>
<dbReference type="PANTHER" id="PTHR30503:SF3">
    <property type="entry name" value="INNER MEMBRANE PROTEIN YEDI"/>
    <property type="match status" value="1"/>
</dbReference>
<dbReference type="GO" id="GO:0005886">
    <property type="term" value="C:plasma membrane"/>
    <property type="evidence" value="ECO:0007669"/>
    <property type="project" value="TreeGrafter"/>
</dbReference>
<feature type="transmembrane region" description="Helical" evidence="1">
    <location>
        <begin position="144"/>
        <end position="161"/>
    </location>
</feature>
<name>A0A7M1AVT6_9BACT</name>
<gene>
    <name evidence="2" type="ORF">FJR03_07325</name>
</gene>
<dbReference type="Proteomes" id="UP000593910">
    <property type="component" value="Chromosome"/>
</dbReference>
<keyword evidence="1" id="KW-0812">Transmembrane</keyword>
<feature type="transmembrane region" description="Helical" evidence="1">
    <location>
        <begin position="257"/>
        <end position="278"/>
    </location>
</feature>
<dbReference type="InterPro" id="IPR008526">
    <property type="entry name" value="YedI"/>
</dbReference>
<feature type="transmembrane region" description="Helical" evidence="1">
    <location>
        <begin position="224"/>
        <end position="245"/>
    </location>
</feature>
<organism evidence="2 3">
    <name type="scientific">Sulfurimonas marina</name>
    <dbReference type="NCBI Taxonomy" id="2590551"/>
    <lineage>
        <taxon>Bacteria</taxon>
        <taxon>Pseudomonadati</taxon>
        <taxon>Campylobacterota</taxon>
        <taxon>Epsilonproteobacteria</taxon>
        <taxon>Campylobacterales</taxon>
        <taxon>Sulfurimonadaceae</taxon>
        <taxon>Sulfurimonas</taxon>
    </lineage>
</organism>
<keyword evidence="1" id="KW-0472">Membrane</keyword>
<evidence type="ECO:0000313" key="2">
    <source>
        <dbReference type="EMBL" id="QOP41567.1"/>
    </source>
</evidence>
<dbReference type="Pfam" id="PF05661">
    <property type="entry name" value="DUF808"/>
    <property type="match status" value="1"/>
</dbReference>
<dbReference type="PRINTS" id="PR00173">
    <property type="entry name" value="EDTRNSPORT"/>
</dbReference>
<keyword evidence="3" id="KW-1185">Reference proteome</keyword>
<dbReference type="PIRSF" id="PIRSF016660">
    <property type="entry name" value="YedI"/>
    <property type="match status" value="1"/>
</dbReference>
<dbReference type="KEGG" id="smax:FJR03_07325"/>
<evidence type="ECO:0000256" key="1">
    <source>
        <dbReference type="SAM" id="Phobius"/>
    </source>
</evidence>
<feature type="transmembrane region" description="Helical" evidence="1">
    <location>
        <begin position="167"/>
        <end position="190"/>
    </location>
</feature>
<accession>A0A7M1AVT6</accession>
<sequence>MTGGFFAVFDDIATLLDDAASMTKVATKKTAGILGDDLAVNAQKASNFAASREIPVLWAITKGSFINKLIILPLAFLLSYFASWAIIPILMLGGAYLAYEGAEKILEWILPHKQHKHENPDLQLTEDEILYIEKEKIKSAIKTDFILSIEIVIMALGVVLNETLTTQIIAVSVVAFLATIGVYGIVTLIVRMDDFGFHLIERAGEDKLFLKNIGLLLVRSLPKVIKALTVIGTLAMLLVAGGIYMHNIHQVHQFFDFLPSIVAELLIGLVLGAVVVGFEKVFLQLKKVIIPTKK</sequence>
<dbReference type="AlphaFoldDB" id="A0A7M1AVT6"/>
<proteinExistence type="predicted"/>
<dbReference type="PANTHER" id="PTHR30503">
    <property type="entry name" value="INNER MEMBRANE PROTEIN YEDI"/>
    <property type="match status" value="1"/>
</dbReference>
<reference evidence="2 3" key="1">
    <citation type="submission" date="2019-06" db="EMBL/GenBank/DDBJ databases">
        <title>Sulfurimonas gotlandica sp. nov., a chemoautotrophic and psychrotolerant epsilonproteobacterium isolated from a pelagic redoxcline, and an emended description of the genus Sulfurimonas.</title>
        <authorList>
            <person name="Wang S."/>
            <person name="Jiang L."/>
            <person name="Shao Z."/>
        </authorList>
    </citation>
    <scope>NUCLEOTIDE SEQUENCE [LARGE SCALE GENOMIC DNA]</scope>
    <source>
        <strain evidence="2 3">B2</strain>
    </source>
</reference>
<dbReference type="EMBL" id="CP041165">
    <property type="protein sequence ID" value="QOP41567.1"/>
    <property type="molecule type" value="Genomic_DNA"/>
</dbReference>
<evidence type="ECO:0000313" key="3">
    <source>
        <dbReference type="Proteomes" id="UP000593910"/>
    </source>
</evidence>
<protein>
    <submittedName>
        <fullName evidence="2">DUF808 domain-containing protein</fullName>
    </submittedName>
</protein>
<feature type="transmembrane region" description="Helical" evidence="1">
    <location>
        <begin position="70"/>
        <end position="99"/>
    </location>
</feature>
<dbReference type="RefSeq" id="WP_193112884.1">
    <property type="nucleotide sequence ID" value="NZ_CP041165.1"/>
</dbReference>